<feature type="transmembrane region" description="Helical" evidence="7">
    <location>
        <begin position="246"/>
        <end position="269"/>
    </location>
</feature>
<dbReference type="SMART" id="SM00382">
    <property type="entry name" value="AAA"/>
    <property type="match status" value="1"/>
</dbReference>
<name>A0A8H2M5H2_9FIRM</name>
<evidence type="ECO:0000256" key="1">
    <source>
        <dbReference type="ARBA" id="ARBA00004651"/>
    </source>
</evidence>
<feature type="transmembrane region" description="Helical" evidence="7">
    <location>
        <begin position="65"/>
        <end position="89"/>
    </location>
</feature>
<evidence type="ECO:0000259" key="9">
    <source>
        <dbReference type="PROSITE" id="PS50929"/>
    </source>
</evidence>
<dbReference type="InterPro" id="IPR011527">
    <property type="entry name" value="ABC1_TM_dom"/>
</dbReference>
<dbReference type="CDD" id="cd03251">
    <property type="entry name" value="ABCC_MsbA"/>
    <property type="match status" value="1"/>
</dbReference>
<evidence type="ECO:0000256" key="5">
    <source>
        <dbReference type="ARBA" id="ARBA00022989"/>
    </source>
</evidence>
<dbReference type="InterPro" id="IPR003439">
    <property type="entry name" value="ABC_transporter-like_ATP-bd"/>
</dbReference>
<evidence type="ECO:0000256" key="2">
    <source>
        <dbReference type="ARBA" id="ARBA00022692"/>
    </source>
</evidence>
<evidence type="ECO:0000256" key="7">
    <source>
        <dbReference type="SAM" id="Phobius"/>
    </source>
</evidence>
<sequence length="587" mass="66389">MKSFKLIKKVLPYFKRYQSILYLDLFCAGLTTASEMILPLILRFITNTGMTNLESLTVEIIVKLALLYFVVKTIEVVAGFYMTSIGHIMGAKIETDMRHDVYAHLQGLSYRFYNETKVGQIMSRLTNDLFDITEFAHHCPEEYFIGGLKILISFIILAKINLPLTLMLYSLIPLMILGASSYNHKMRKAQKDQRVHVGDLNSTIEDSLLGIRVIKSFGNEEEELEKFQGENVKFLGIKRRFYRSMAGFNTVTKIFDGLMYLVVILGGGLYMVAGRIQPGDLIAYVMYVNTLLVTVRRIVEFTEQFQKGMTGIERFSEIMSEVSEIKEPENPKAFDQVRGDIVFDHVDFSYNDQERVLKDFNLSIRAGENIAIVGPSGSGKTTLCSLIPRFYDVDRGSISIDGIDIRQVKLADLRSHIGIVQQDVYLFSGTVYENILYGKMEASREEVVQAAKLAGAHDFIQELPQGYDTYVGERGLMLSGGQKQRIAIARVFLKNPSILILDEATSALDNKSEVVIQDSLERLSKNRTSLTIAHRLTTIQNADRILVMTQDGIIEEGSHESLMAMKGEYYKLYTKNGRNIESIGQKD</sequence>
<keyword evidence="11" id="KW-1185">Reference proteome</keyword>
<dbReference type="GO" id="GO:0016887">
    <property type="term" value="F:ATP hydrolysis activity"/>
    <property type="evidence" value="ECO:0007669"/>
    <property type="project" value="InterPro"/>
</dbReference>
<keyword evidence="6 7" id="KW-0472">Membrane</keyword>
<dbReference type="PANTHER" id="PTHR43394:SF1">
    <property type="entry name" value="ATP-BINDING CASSETTE SUB-FAMILY B MEMBER 10, MITOCHONDRIAL"/>
    <property type="match status" value="1"/>
</dbReference>
<dbReference type="PROSITE" id="PS50893">
    <property type="entry name" value="ABC_TRANSPORTER_2"/>
    <property type="match status" value="1"/>
</dbReference>
<comment type="caution">
    <text evidence="10">The sequence shown here is derived from an EMBL/GenBank/DDBJ whole genome shotgun (WGS) entry which is preliminary data.</text>
</comment>
<comment type="subcellular location">
    <subcellularLocation>
        <location evidence="1">Cell membrane</location>
        <topology evidence="1">Multi-pass membrane protein</topology>
    </subcellularLocation>
</comment>
<dbReference type="Gene3D" id="3.40.50.300">
    <property type="entry name" value="P-loop containing nucleotide triphosphate hydrolases"/>
    <property type="match status" value="1"/>
</dbReference>
<dbReference type="InterPro" id="IPR036640">
    <property type="entry name" value="ABC1_TM_sf"/>
</dbReference>
<protein>
    <submittedName>
        <fullName evidence="10">Multidrug export ATP-binding/permease protein SAV1866</fullName>
        <ecNumber evidence="10">3.6.3.-</ecNumber>
    </submittedName>
</protein>
<keyword evidence="10" id="KW-0378">Hydrolase</keyword>
<keyword evidence="2 7" id="KW-0812">Transmembrane</keyword>
<dbReference type="SUPFAM" id="SSF90123">
    <property type="entry name" value="ABC transporter transmembrane region"/>
    <property type="match status" value="1"/>
</dbReference>
<evidence type="ECO:0000256" key="4">
    <source>
        <dbReference type="ARBA" id="ARBA00022840"/>
    </source>
</evidence>
<dbReference type="PANTHER" id="PTHR43394">
    <property type="entry name" value="ATP-DEPENDENT PERMEASE MDL1, MITOCHONDRIAL"/>
    <property type="match status" value="1"/>
</dbReference>
<dbReference type="Gene3D" id="1.20.1560.10">
    <property type="entry name" value="ABC transporter type 1, transmembrane domain"/>
    <property type="match status" value="1"/>
</dbReference>
<feature type="domain" description="ABC transporter" evidence="8">
    <location>
        <begin position="341"/>
        <end position="575"/>
    </location>
</feature>
<keyword evidence="5 7" id="KW-1133">Transmembrane helix</keyword>
<keyword evidence="4 10" id="KW-0067">ATP-binding</keyword>
<dbReference type="Proteomes" id="UP000377798">
    <property type="component" value="Unassembled WGS sequence"/>
</dbReference>
<evidence type="ECO:0000259" key="8">
    <source>
        <dbReference type="PROSITE" id="PS50893"/>
    </source>
</evidence>
<accession>A0A8H2M5H2</accession>
<evidence type="ECO:0000256" key="6">
    <source>
        <dbReference type="ARBA" id="ARBA00023136"/>
    </source>
</evidence>
<dbReference type="InterPro" id="IPR039421">
    <property type="entry name" value="Type_1_exporter"/>
</dbReference>
<dbReference type="RefSeq" id="WP_131747854.1">
    <property type="nucleotide sequence ID" value="NZ_CAACYI010000001.1"/>
</dbReference>
<dbReference type="Pfam" id="PF00005">
    <property type="entry name" value="ABC_tran"/>
    <property type="match status" value="1"/>
</dbReference>
<feature type="domain" description="ABC transmembrane type-1" evidence="9">
    <location>
        <begin position="25"/>
        <end position="307"/>
    </location>
</feature>
<dbReference type="PROSITE" id="PS00211">
    <property type="entry name" value="ABC_TRANSPORTER_1"/>
    <property type="match status" value="1"/>
</dbReference>
<dbReference type="InterPro" id="IPR017871">
    <property type="entry name" value="ABC_transporter-like_CS"/>
</dbReference>
<organism evidence="10 11">
    <name type="scientific">Urinicoccus massiliensis</name>
    <dbReference type="NCBI Taxonomy" id="1723382"/>
    <lineage>
        <taxon>Bacteria</taxon>
        <taxon>Bacillati</taxon>
        <taxon>Bacillota</taxon>
        <taxon>Tissierellia</taxon>
        <taxon>Tissierellales</taxon>
        <taxon>Peptoniphilaceae</taxon>
        <taxon>Urinicoccus</taxon>
    </lineage>
</organism>
<dbReference type="GO" id="GO:0005886">
    <property type="term" value="C:plasma membrane"/>
    <property type="evidence" value="ECO:0007669"/>
    <property type="project" value="UniProtKB-SubCell"/>
</dbReference>
<evidence type="ECO:0000313" key="10">
    <source>
        <dbReference type="EMBL" id="VFB15532.1"/>
    </source>
</evidence>
<dbReference type="CDD" id="cd18549">
    <property type="entry name" value="ABC_6TM_YwjA_like"/>
    <property type="match status" value="1"/>
</dbReference>
<dbReference type="EC" id="3.6.3.-" evidence="10"/>
<evidence type="ECO:0000256" key="3">
    <source>
        <dbReference type="ARBA" id="ARBA00022741"/>
    </source>
</evidence>
<evidence type="ECO:0000313" key="11">
    <source>
        <dbReference type="Proteomes" id="UP000377798"/>
    </source>
</evidence>
<dbReference type="PROSITE" id="PS50929">
    <property type="entry name" value="ABC_TM1F"/>
    <property type="match status" value="1"/>
</dbReference>
<dbReference type="InterPro" id="IPR003593">
    <property type="entry name" value="AAA+_ATPase"/>
</dbReference>
<dbReference type="EMBL" id="CAACYI010000001">
    <property type="protein sequence ID" value="VFB15532.1"/>
    <property type="molecule type" value="Genomic_DNA"/>
</dbReference>
<dbReference type="Pfam" id="PF00664">
    <property type="entry name" value="ABC_membrane"/>
    <property type="match status" value="1"/>
</dbReference>
<dbReference type="GO" id="GO:0005524">
    <property type="term" value="F:ATP binding"/>
    <property type="evidence" value="ECO:0007669"/>
    <property type="project" value="UniProtKB-KW"/>
</dbReference>
<proteinExistence type="predicted"/>
<dbReference type="SUPFAM" id="SSF52540">
    <property type="entry name" value="P-loop containing nucleoside triphosphate hydrolases"/>
    <property type="match status" value="1"/>
</dbReference>
<dbReference type="GO" id="GO:0015421">
    <property type="term" value="F:ABC-type oligopeptide transporter activity"/>
    <property type="evidence" value="ECO:0007669"/>
    <property type="project" value="TreeGrafter"/>
</dbReference>
<feature type="transmembrane region" description="Helical" evidence="7">
    <location>
        <begin position="21"/>
        <end position="45"/>
    </location>
</feature>
<reference evidence="10 11" key="1">
    <citation type="submission" date="2019-02" db="EMBL/GenBank/DDBJ databases">
        <authorList>
            <consortium name="Pathogen Informatics"/>
        </authorList>
    </citation>
    <scope>NUCLEOTIDE SEQUENCE [LARGE SCALE GENOMIC DNA]</scope>
    <source>
        <strain evidence="10 11">3012STDY7089603</strain>
    </source>
</reference>
<dbReference type="InterPro" id="IPR027417">
    <property type="entry name" value="P-loop_NTPase"/>
</dbReference>
<keyword evidence="3" id="KW-0547">Nucleotide-binding</keyword>
<dbReference type="FunFam" id="3.40.50.300:FF:000218">
    <property type="entry name" value="Multidrug ABC transporter ATP-binding protein"/>
    <property type="match status" value="1"/>
</dbReference>
<dbReference type="AlphaFoldDB" id="A0A8H2M5H2"/>
<gene>
    <name evidence="10" type="ORF">NCTC13150_00027</name>
</gene>
<feature type="transmembrane region" description="Helical" evidence="7">
    <location>
        <begin position="166"/>
        <end position="184"/>
    </location>
</feature>